<proteinExistence type="predicted"/>
<gene>
    <name evidence="2" type="ORF">FOL47_008873</name>
</gene>
<dbReference type="AlphaFoldDB" id="A0A7J6MSX5"/>
<feature type="region of interest" description="Disordered" evidence="1">
    <location>
        <begin position="103"/>
        <end position="123"/>
    </location>
</feature>
<evidence type="ECO:0000313" key="2">
    <source>
        <dbReference type="EMBL" id="KAF4674673.1"/>
    </source>
</evidence>
<feature type="region of interest" description="Disordered" evidence="1">
    <location>
        <begin position="1"/>
        <end position="45"/>
    </location>
</feature>
<organism evidence="2 3">
    <name type="scientific">Perkinsus chesapeaki</name>
    <name type="common">Clam parasite</name>
    <name type="synonym">Perkinsus andrewsi</name>
    <dbReference type="NCBI Taxonomy" id="330153"/>
    <lineage>
        <taxon>Eukaryota</taxon>
        <taxon>Sar</taxon>
        <taxon>Alveolata</taxon>
        <taxon>Perkinsozoa</taxon>
        <taxon>Perkinsea</taxon>
        <taxon>Perkinsida</taxon>
        <taxon>Perkinsidae</taxon>
        <taxon>Perkinsus</taxon>
    </lineage>
</organism>
<reference evidence="2 3" key="1">
    <citation type="submission" date="2020-04" db="EMBL/GenBank/DDBJ databases">
        <title>Perkinsus chesapeaki whole genome sequence.</title>
        <authorList>
            <person name="Bogema D.R."/>
        </authorList>
    </citation>
    <scope>NUCLEOTIDE SEQUENCE [LARGE SCALE GENOMIC DNA]</scope>
    <source>
        <strain evidence="2">ATCC PRA-425</strain>
    </source>
</reference>
<evidence type="ECO:0000313" key="3">
    <source>
        <dbReference type="Proteomes" id="UP000591131"/>
    </source>
</evidence>
<dbReference type="OrthoDB" id="1712045at2759"/>
<comment type="caution">
    <text evidence="2">The sequence shown here is derived from an EMBL/GenBank/DDBJ whole genome shotgun (WGS) entry which is preliminary data.</text>
</comment>
<keyword evidence="3" id="KW-1185">Reference proteome</keyword>
<protein>
    <submittedName>
        <fullName evidence="2">Uncharacterized protein</fullName>
    </submittedName>
</protein>
<dbReference type="Proteomes" id="UP000591131">
    <property type="component" value="Unassembled WGS sequence"/>
</dbReference>
<dbReference type="EMBL" id="JAAPAO010000059">
    <property type="protein sequence ID" value="KAF4674673.1"/>
    <property type="molecule type" value="Genomic_DNA"/>
</dbReference>
<feature type="compositionally biased region" description="Polar residues" evidence="1">
    <location>
        <begin position="107"/>
        <end position="119"/>
    </location>
</feature>
<accession>A0A7J6MSX5</accession>
<evidence type="ECO:0000256" key="1">
    <source>
        <dbReference type="SAM" id="MobiDB-lite"/>
    </source>
</evidence>
<feature type="region of interest" description="Disordered" evidence="1">
    <location>
        <begin position="272"/>
        <end position="309"/>
    </location>
</feature>
<sequence length="934" mass="102823">MSSDYSPQLTLVPFGTRPDQSGDPPQESPRSLEARPSPLQRPMSTASTVVPSCYLSSATSAAAAIMFDSRSPSPAVSEIGPFPRMGSPTYIDERFSAMTGHKIGNNRLPTITPSTVGTASSSSSQHKSLDVISQDLVRHRATVLETIGLMLDEGLLDKEESSRAVLLATQGASHVSILSDLLSSRPTMPGKAEFLKMYLSALVEDAKKNEATSLHYHHHQQQPLPYNGLYSLPPHGGVPSYYPSGLMDPAYYIPAQHPGCHHTAPPSVLPPQMMAVRHGGTPPGRGKESGGTPPLRAATCPSESDSDDSRKQACYCPAPIPYPGPYPYQFAQHFGSRSVGNSYDLPSPRGTALPFSISACVIFPDRCVSLANTAAGAAALGLATLFLPLGILKERDTEPSNSVKESVFYALPMLPAFYFHLNFSLHPVWSLPVLYMAGWAGLMSGQALAVPMTSVDLTPSRAAQMRPSDAPERSILAEVALRCMFTYGASTIRMDVDGAAISSVIGQGSPQYQKTIGYAPRMLLAKHWGRKRGTDELSIHPRCSTMGACRPVVPGYTDTVALMDRLAGRSSGCMNECTVCGQWFSQDGFMEHTKYNVSIKPTEGENLHNGRLAPNEMANCLVEWEPGYPGYPGLAKHAYLRVNPSNCRQLRSTPPCEARSMLRQHGVWFNSNMFRGRLGPLVDIAKRQEMRLQEENVDFYTYDYYADGLTRASDLIDADGLDYRPYLTTLKKHASFLLREIFPELTVTYQEGHDKVRFFRGSYHTALHADHTLQHRLVGYDPTECTLLTVWVAIAELREARDGLCFFLPNDETSPLQEGTVACMVNVQPGACAVFLETIPHFSPKEQCWRRFPKGFRASVDMRFVISPAGQAVYIGSELKNELASDDPAIRDCPYCMVPRARPARWMDLRETWLFRQGTMPNFGLNSCKRRRKA</sequence>
<name>A0A7J6MSX5_PERCH</name>